<proteinExistence type="predicted"/>
<organism evidence="1 2">
    <name type="scientific">Peronospora matthiolae</name>
    <dbReference type="NCBI Taxonomy" id="2874970"/>
    <lineage>
        <taxon>Eukaryota</taxon>
        <taxon>Sar</taxon>
        <taxon>Stramenopiles</taxon>
        <taxon>Oomycota</taxon>
        <taxon>Peronosporomycetes</taxon>
        <taxon>Peronosporales</taxon>
        <taxon>Peronosporaceae</taxon>
        <taxon>Peronospora</taxon>
    </lineage>
</organism>
<sequence>MPITAFLNDSGGGHEVAEVIASCYLVLVLSYDLIGRTRHAGGLKTLSYVD</sequence>
<comment type="caution">
    <text evidence="1">The sequence shown here is derived from an EMBL/GenBank/DDBJ whole genome shotgun (WGS) entry which is preliminary data.</text>
</comment>
<gene>
    <name evidence="1" type="ORF">PM001_LOCUS1988</name>
</gene>
<protein>
    <submittedName>
        <fullName evidence="1">Uncharacterized protein</fullName>
    </submittedName>
</protein>
<accession>A0AAV1T472</accession>
<evidence type="ECO:0000313" key="2">
    <source>
        <dbReference type="Proteomes" id="UP001162060"/>
    </source>
</evidence>
<dbReference type="Proteomes" id="UP001162060">
    <property type="component" value="Unassembled WGS sequence"/>
</dbReference>
<reference evidence="1" key="1">
    <citation type="submission" date="2024-01" db="EMBL/GenBank/DDBJ databases">
        <authorList>
            <person name="Webb A."/>
        </authorList>
    </citation>
    <scope>NUCLEOTIDE SEQUENCE</scope>
    <source>
        <strain evidence="1">Pm1</strain>
    </source>
</reference>
<evidence type="ECO:0000313" key="1">
    <source>
        <dbReference type="EMBL" id="CAK7900013.1"/>
    </source>
</evidence>
<dbReference type="EMBL" id="CAKLBY020000016">
    <property type="protein sequence ID" value="CAK7900013.1"/>
    <property type="molecule type" value="Genomic_DNA"/>
</dbReference>
<name>A0AAV1T472_9STRA</name>
<dbReference type="AlphaFoldDB" id="A0AAV1T472"/>